<feature type="transmembrane region" description="Helical" evidence="1">
    <location>
        <begin position="173"/>
        <end position="194"/>
    </location>
</feature>
<dbReference type="OrthoDB" id="1683959at2"/>
<keyword evidence="1" id="KW-1133">Transmembrane helix</keyword>
<feature type="transmembrane region" description="Helical" evidence="1">
    <location>
        <begin position="7"/>
        <end position="28"/>
    </location>
</feature>
<evidence type="ECO:0000256" key="1">
    <source>
        <dbReference type="SAM" id="Phobius"/>
    </source>
</evidence>
<dbReference type="RefSeq" id="WP_033673219.1">
    <property type="nucleotide sequence ID" value="NZ_JOTM01000002.1"/>
</dbReference>
<reference evidence="2 3" key="1">
    <citation type="submission" date="2014-06" db="EMBL/GenBank/DDBJ databases">
        <title>Draft genome sequence of Bacillus gaemokensis JCM 15801 (MCCC 1A00707).</title>
        <authorList>
            <person name="Lai Q."/>
            <person name="Liu Y."/>
            <person name="Shao Z."/>
        </authorList>
    </citation>
    <scope>NUCLEOTIDE SEQUENCE [LARGE SCALE GENOMIC DNA]</scope>
    <source>
        <strain evidence="2 3">JCM 15801</strain>
    </source>
</reference>
<evidence type="ECO:0000313" key="2">
    <source>
        <dbReference type="EMBL" id="KEK25366.1"/>
    </source>
</evidence>
<dbReference type="eggNOG" id="ENOG502ZBH9">
    <property type="taxonomic scope" value="Bacteria"/>
</dbReference>
<gene>
    <name evidence="2" type="ORF">BAGA_12125</name>
</gene>
<dbReference type="Proteomes" id="UP000027778">
    <property type="component" value="Unassembled WGS sequence"/>
</dbReference>
<feature type="transmembrane region" description="Helical" evidence="1">
    <location>
        <begin position="68"/>
        <end position="85"/>
    </location>
</feature>
<name>A0A073KFS7_9BACI</name>
<dbReference type="AlphaFoldDB" id="A0A073KFS7"/>
<sequence>MNILAEYRWYFLIGAEIVFWVSAIGFFLMRYGFRLRKASFIMGIVLLFNEVFILALGVIDYYQTGTFSNFQIITVVILLYALFYGKKDLKKLDIWVQKLVAKWRKEPLPIIEDPLEVTGWAYTKQEIGQWSLHLVLFIIVHLVFFFMYGLVPIDQWGDWFEKGIVLNEVASRVSQVWGIIFLVDTVITFSYVFFPKKEKGKEKLLS</sequence>
<accession>A0A073KFS7</accession>
<keyword evidence="1" id="KW-0472">Membrane</keyword>
<keyword evidence="1" id="KW-0812">Transmembrane</keyword>
<organism evidence="2 3">
    <name type="scientific">Bacillus gaemokensis</name>
    <dbReference type="NCBI Taxonomy" id="574375"/>
    <lineage>
        <taxon>Bacteria</taxon>
        <taxon>Bacillati</taxon>
        <taxon>Bacillota</taxon>
        <taxon>Bacilli</taxon>
        <taxon>Bacillales</taxon>
        <taxon>Bacillaceae</taxon>
        <taxon>Bacillus</taxon>
        <taxon>Bacillus cereus group</taxon>
    </lineage>
</organism>
<feature type="transmembrane region" description="Helical" evidence="1">
    <location>
        <begin position="134"/>
        <end position="153"/>
    </location>
</feature>
<feature type="transmembrane region" description="Helical" evidence="1">
    <location>
        <begin position="40"/>
        <end position="62"/>
    </location>
</feature>
<evidence type="ECO:0000313" key="3">
    <source>
        <dbReference type="Proteomes" id="UP000027778"/>
    </source>
</evidence>
<dbReference type="STRING" id="574375.AZF08_07210"/>
<proteinExistence type="predicted"/>
<protein>
    <submittedName>
        <fullName evidence="2">Membrane protein</fullName>
    </submittedName>
</protein>
<comment type="caution">
    <text evidence="2">The sequence shown here is derived from an EMBL/GenBank/DDBJ whole genome shotgun (WGS) entry which is preliminary data.</text>
</comment>
<dbReference type="EMBL" id="JOTM01000002">
    <property type="protein sequence ID" value="KEK25366.1"/>
    <property type="molecule type" value="Genomic_DNA"/>
</dbReference>
<keyword evidence="3" id="KW-1185">Reference proteome</keyword>